<feature type="repeat" description="ANK" evidence="3">
    <location>
        <begin position="259"/>
        <end position="291"/>
    </location>
</feature>
<dbReference type="SMART" id="SM00248">
    <property type="entry name" value="ANK"/>
    <property type="match status" value="4"/>
</dbReference>
<evidence type="ECO:0000256" key="4">
    <source>
        <dbReference type="SAM" id="MobiDB-lite"/>
    </source>
</evidence>
<feature type="compositionally biased region" description="Polar residues" evidence="4">
    <location>
        <begin position="11"/>
        <end position="29"/>
    </location>
</feature>
<evidence type="ECO:0000313" key="5">
    <source>
        <dbReference type="EMBL" id="TGJ78569.1"/>
    </source>
</evidence>
<dbReference type="OrthoDB" id="20872at2759"/>
<evidence type="ECO:0000313" key="6">
    <source>
        <dbReference type="Proteomes" id="UP000297716"/>
    </source>
</evidence>
<dbReference type="PROSITE" id="PS50297">
    <property type="entry name" value="ANK_REP_REGION"/>
    <property type="match status" value="3"/>
</dbReference>
<dbReference type="AlphaFoldDB" id="A0A4Z0Y3L4"/>
<proteinExistence type="predicted"/>
<keyword evidence="2 3" id="KW-0040">ANK repeat</keyword>
<accession>A0A4Z0Y3L4</accession>
<dbReference type="Proteomes" id="UP000297716">
    <property type="component" value="Unassembled WGS sequence"/>
</dbReference>
<name>A0A4Z0Y3L4_9PEZI</name>
<gene>
    <name evidence="5" type="ORF">E0Z10_g10197</name>
</gene>
<dbReference type="InterPro" id="IPR002110">
    <property type="entry name" value="Ankyrin_rpt"/>
</dbReference>
<feature type="repeat" description="ANK" evidence="3">
    <location>
        <begin position="189"/>
        <end position="221"/>
    </location>
</feature>
<dbReference type="InterPro" id="IPR036770">
    <property type="entry name" value="Ankyrin_rpt-contain_sf"/>
</dbReference>
<feature type="compositionally biased region" description="Polar residues" evidence="4">
    <location>
        <begin position="105"/>
        <end position="120"/>
    </location>
</feature>
<evidence type="ECO:0000256" key="2">
    <source>
        <dbReference type="ARBA" id="ARBA00023043"/>
    </source>
</evidence>
<dbReference type="PRINTS" id="PR01415">
    <property type="entry name" value="ANKYRIN"/>
</dbReference>
<dbReference type="Gene3D" id="1.25.40.20">
    <property type="entry name" value="Ankyrin repeat-containing domain"/>
    <property type="match status" value="2"/>
</dbReference>
<organism evidence="5 6">
    <name type="scientific">Xylaria hypoxylon</name>
    <dbReference type="NCBI Taxonomy" id="37992"/>
    <lineage>
        <taxon>Eukaryota</taxon>
        <taxon>Fungi</taxon>
        <taxon>Dikarya</taxon>
        <taxon>Ascomycota</taxon>
        <taxon>Pezizomycotina</taxon>
        <taxon>Sordariomycetes</taxon>
        <taxon>Xylariomycetidae</taxon>
        <taxon>Xylariales</taxon>
        <taxon>Xylariaceae</taxon>
        <taxon>Xylaria</taxon>
    </lineage>
</organism>
<dbReference type="PANTHER" id="PTHR24198:SF165">
    <property type="entry name" value="ANKYRIN REPEAT-CONTAINING PROTEIN-RELATED"/>
    <property type="match status" value="1"/>
</dbReference>
<keyword evidence="6" id="KW-1185">Reference proteome</keyword>
<dbReference type="PANTHER" id="PTHR24198">
    <property type="entry name" value="ANKYRIN REPEAT AND PROTEIN KINASE DOMAIN-CONTAINING PROTEIN"/>
    <property type="match status" value="1"/>
</dbReference>
<comment type="caution">
    <text evidence="5">The sequence shown here is derived from an EMBL/GenBank/DDBJ whole genome shotgun (WGS) entry which is preliminary data.</text>
</comment>
<dbReference type="Pfam" id="PF12796">
    <property type="entry name" value="Ank_2"/>
    <property type="match status" value="1"/>
</dbReference>
<sequence>MTARHSKQNEKTQPAGQSDSTDTVGTRPLNSASTTAAIIHTTPTLPRASPAAPPGGRGPMNCVFSSAMSIFGHYTLLDSFDMSGIDQLSTASLDMTPTALPETPRLTSKSTLTSNGNDSAGNLIINSGKLPSSPNGNKTSRVDQIPVNRQEEDSSGWQSPLHIAAQRGHDRIVRILLQHQSDCNERDGNGLTPLFHAIIGGHEDVSSVLLEHGARIGMKDRQGRTALALAVVHRREALLKILLQNCAGNQTLIDGYDAAGLAPLHTAIEIGFEAGVRLLLEHGANLNNTRKSR</sequence>
<feature type="compositionally biased region" description="Polar residues" evidence="4">
    <location>
        <begin position="129"/>
        <end position="139"/>
    </location>
</feature>
<dbReference type="PROSITE" id="PS50088">
    <property type="entry name" value="ANK_REPEAT"/>
    <property type="match status" value="3"/>
</dbReference>
<dbReference type="SUPFAM" id="SSF48403">
    <property type="entry name" value="Ankyrin repeat"/>
    <property type="match status" value="1"/>
</dbReference>
<keyword evidence="1" id="KW-0677">Repeat</keyword>
<dbReference type="EMBL" id="SKBN01000374">
    <property type="protein sequence ID" value="TGJ78569.1"/>
    <property type="molecule type" value="Genomic_DNA"/>
</dbReference>
<evidence type="ECO:0000256" key="3">
    <source>
        <dbReference type="PROSITE-ProRule" id="PRU00023"/>
    </source>
</evidence>
<feature type="region of interest" description="Disordered" evidence="4">
    <location>
        <begin position="96"/>
        <end position="141"/>
    </location>
</feature>
<dbReference type="Pfam" id="PF00023">
    <property type="entry name" value="Ank"/>
    <property type="match status" value="1"/>
</dbReference>
<dbReference type="STRING" id="37992.A0A4Z0Y3L4"/>
<evidence type="ECO:0000256" key="1">
    <source>
        <dbReference type="ARBA" id="ARBA00022737"/>
    </source>
</evidence>
<feature type="repeat" description="ANK" evidence="3">
    <location>
        <begin position="156"/>
        <end position="188"/>
    </location>
</feature>
<reference evidence="5 6" key="1">
    <citation type="submission" date="2019-03" db="EMBL/GenBank/DDBJ databases">
        <title>Draft genome sequence of Xylaria hypoxylon DSM 108379, a ubiquitous saprotrophic-parasitic fungi on hardwood.</title>
        <authorList>
            <person name="Buettner E."/>
            <person name="Leonhardt S."/>
            <person name="Gebauer A.M."/>
            <person name="Liers C."/>
            <person name="Hofrichter M."/>
            <person name="Kellner H."/>
        </authorList>
    </citation>
    <scope>NUCLEOTIDE SEQUENCE [LARGE SCALE GENOMIC DNA]</scope>
    <source>
        <strain evidence="5 6">DSM 108379</strain>
    </source>
</reference>
<feature type="region of interest" description="Disordered" evidence="4">
    <location>
        <begin position="1"/>
        <end position="29"/>
    </location>
</feature>
<protein>
    <submittedName>
        <fullName evidence="5">Uncharacterized protein</fullName>
    </submittedName>
</protein>